<evidence type="ECO:0000256" key="1">
    <source>
        <dbReference type="SAM" id="Phobius"/>
    </source>
</evidence>
<feature type="transmembrane region" description="Helical" evidence="1">
    <location>
        <begin position="108"/>
        <end position="133"/>
    </location>
</feature>
<comment type="caution">
    <text evidence="2">The sequence shown here is derived from an EMBL/GenBank/DDBJ whole genome shotgun (WGS) entry which is preliminary data.</text>
</comment>
<dbReference type="Proteomes" id="UP000292027">
    <property type="component" value="Unassembled WGS sequence"/>
</dbReference>
<dbReference type="OrthoDB" id="3826928at2"/>
<dbReference type="RefSeq" id="WP_130444877.1">
    <property type="nucleotide sequence ID" value="NZ_SHKR01000012.1"/>
</dbReference>
<reference evidence="2 3" key="1">
    <citation type="journal article" date="2015" name="Stand. Genomic Sci.">
        <title>Genomic Encyclopedia of Bacterial and Archaeal Type Strains, Phase III: the genomes of soil and plant-associated and newly described type strains.</title>
        <authorList>
            <person name="Whitman W.B."/>
            <person name="Woyke T."/>
            <person name="Klenk H.P."/>
            <person name="Zhou Y."/>
            <person name="Lilburn T.G."/>
            <person name="Beck B.J."/>
            <person name="De Vos P."/>
            <person name="Vandamme P."/>
            <person name="Eisen J.A."/>
            <person name="Garrity G."/>
            <person name="Hugenholtz P."/>
            <person name="Kyrpides N.C."/>
        </authorList>
    </citation>
    <scope>NUCLEOTIDE SEQUENCE [LARGE SCALE GENOMIC DNA]</scope>
    <source>
        <strain evidence="2 3">VKM Ac-2540</strain>
    </source>
</reference>
<name>A0A4Q7X053_9ACTN</name>
<evidence type="ECO:0000313" key="2">
    <source>
        <dbReference type="EMBL" id="RZU15938.1"/>
    </source>
</evidence>
<dbReference type="EMBL" id="SHKR01000012">
    <property type="protein sequence ID" value="RZU15938.1"/>
    <property type="molecule type" value="Genomic_DNA"/>
</dbReference>
<protein>
    <recommendedName>
        <fullName evidence="4">DUF3592 domain-containing protein</fullName>
    </recommendedName>
</protein>
<gene>
    <name evidence="2" type="ORF">EV645_3480</name>
</gene>
<accession>A0A4Q7X053</accession>
<evidence type="ECO:0000313" key="3">
    <source>
        <dbReference type="Proteomes" id="UP000292027"/>
    </source>
</evidence>
<feature type="transmembrane region" description="Helical" evidence="1">
    <location>
        <begin position="221"/>
        <end position="243"/>
    </location>
</feature>
<evidence type="ECO:0008006" key="4">
    <source>
        <dbReference type="Google" id="ProtNLM"/>
    </source>
</evidence>
<keyword evidence="1" id="KW-1133">Transmembrane helix</keyword>
<dbReference type="AlphaFoldDB" id="A0A4Q7X053"/>
<feature type="transmembrane region" description="Helical" evidence="1">
    <location>
        <begin position="12"/>
        <end position="30"/>
    </location>
</feature>
<organism evidence="2 3">
    <name type="scientific">Kribbella rubisoli</name>
    <dbReference type="NCBI Taxonomy" id="3075929"/>
    <lineage>
        <taxon>Bacteria</taxon>
        <taxon>Bacillati</taxon>
        <taxon>Actinomycetota</taxon>
        <taxon>Actinomycetes</taxon>
        <taxon>Propionibacteriales</taxon>
        <taxon>Kribbellaceae</taxon>
        <taxon>Kribbella</taxon>
    </lineage>
</organism>
<keyword evidence="1" id="KW-0472">Membrane</keyword>
<proteinExistence type="predicted"/>
<keyword evidence="1" id="KW-0812">Transmembrane</keyword>
<keyword evidence="3" id="KW-1185">Reference proteome</keyword>
<sequence>MSDPDDDLHGRQLALLLLFFCTVGGGLYFVGWLTRPSFFYDNPIACAAIAGGACYPARWLAERFDWWKRLEAPTRRTREARDRAMSRALATARAAHAGRPRRIGWREVLIRAVRLLVGVPIALGSLAILPLGISGGRDNQHLIANGPVQQAVVVSVSEDKWSRSREVTVKVARPADGVAVEVDGGDQLDPEPIEGDLIDVVVDPDDPSNVVAAAVDWSMPWWAWPFGIVITLILLGIGLAIAFG</sequence>